<dbReference type="RefSeq" id="WP_111066306.1">
    <property type="nucleotide sequence ID" value="NZ_CP029829.1"/>
</dbReference>
<dbReference type="EMBL" id="CP029829">
    <property type="protein sequence ID" value="AWU93767.1"/>
    <property type="molecule type" value="Genomic_DNA"/>
</dbReference>
<evidence type="ECO:0000313" key="1">
    <source>
        <dbReference type="EMBL" id="AWU93767.1"/>
    </source>
</evidence>
<accession>A0A2U9S400</accession>
<dbReference type="KEGG" id="azm:DM194_05525"/>
<dbReference type="Proteomes" id="UP000249605">
    <property type="component" value="Chromosome"/>
</dbReference>
<dbReference type="AlphaFoldDB" id="A0A2U9S400"/>
<keyword evidence="2" id="KW-1185">Reference proteome</keyword>
<organism evidence="1 2">
    <name type="scientific">Azospirillum ramasamyi</name>
    <dbReference type="NCBI Taxonomy" id="682998"/>
    <lineage>
        <taxon>Bacteria</taxon>
        <taxon>Pseudomonadati</taxon>
        <taxon>Pseudomonadota</taxon>
        <taxon>Alphaproteobacteria</taxon>
        <taxon>Rhodospirillales</taxon>
        <taxon>Azospirillaceae</taxon>
        <taxon>Azospirillum</taxon>
    </lineage>
</organism>
<gene>
    <name evidence="1" type="ORF">DM194_05525</name>
</gene>
<evidence type="ECO:0000313" key="2">
    <source>
        <dbReference type="Proteomes" id="UP000249605"/>
    </source>
</evidence>
<name>A0A2U9S400_9PROT</name>
<reference evidence="1 2" key="1">
    <citation type="journal article" date="2019" name="Int. J. Syst. Evol. Microbiol.">
        <title>Azospirillum ramasamyi sp. nov., a novel diazotrophic bacterium isolated from fermented bovine products.</title>
        <authorList>
            <person name="Anandham R."/>
            <person name="Heo J."/>
            <person name="Krishnamoorthy R."/>
            <person name="SenthilKumar M."/>
            <person name="Gopal N.O."/>
            <person name="Kim S.J."/>
            <person name="Kwon S.W."/>
        </authorList>
    </citation>
    <scope>NUCLEOTIDE SEQUENCE [LARGE SCALE GENOMIC DNA]</scope>
    <source>
        <strain evidence="1 2">M2T2B2</strain>
    </source>
</reference>
<dbReference type="OrthoDB" id="7306824at2"/>
<protein>
    <submittedName>
        <fullName evidence="1">Uncharacterized protein</fullName>
    </submittedName>
</protein>
<sequence>MTMDANTAVSIMKSLDQAEDLLRRMRLRDGYTGNDMRARNRELLDAARRRLEQIHSIAGMDILDSGPGCRLPLPA</sequence>
<proteinExistence type="predicted"/>